<evidence type="ECO:0000256" key="3">
    <source>
        <dbReference type="ARBA" id="ARBA00022801"/>
    </source>
</evidence>
<dbReference type="Proteomes" id="UP000483362">
    <property type="component" value="Unassembled WGS sequence"/>
</dbReference>
<name>A0A6L5XDH9_9BACT</name>
<evidence type="ECO:0000256" key="2">
    <source>
        <dbReference type="ARBA" id="ARBA00022670"/>
    </source>
</evidence>
<dbReference type="Pfam" id="PF03572">
    <property type="entry name" value="Peptidase_S41"/>
    <property type="match status" value="1"/>
</dbReference>
<evidence type="ECO:0000313" key="8">
    <source>
        <dbReference type="EMBL" id="MSS17665.1"/>
    </source>
</evidence>
<keyword evidence="9" id="KW-1185">Reference proteome</keyword>
<dbReference type="InterPro" id="IPR041489">
    <property type="entry name" value="PDZ_6"/>
</dbReference>
<dbReference type="GO" id="GO:0006508">
    <property type="term" value="P:proteolysis"/>
    <property type="evidence" value="ECO:0007669"/>
    <property type="project" value="UniProtKB-KW"/>
</dbReference>
<dbReference type="InterPro" id="IPR001478">
    <property type="entry name" value="PDZ"/>
</dbReference>
<dbReference type="InterPro" id="IPR005151">
    <property type="entry name" value="Tail-specific_protease"/>
</dbReference>
<comment type="caution">
    <text evidence="8">The sequence shown here is derived from an EMBL/GenBank/DDBJ whole genome shotgun (WGS) entry which is preliminary data.</text>
</comment>
<protein>
    <submittedName>
        <fullName evidence="8">S41 family peptidase</fullName>
    </submittedName>
</protein>
<dbReference type="GO" id="GO:0004175">
    <property type="term" value="F:endopeptidase activity"/>
    <property type="evidence" value="ECO:0007669"/>
    <property type="project" value="TreeGrafter"/>
</dbReference>
<dbReference type="PANTHER" id="PTHR32060:SF30">
    <property type="entry name" value="CARBOXY-TERMINAL PROCESSING PROTEASE CTPA"/>
    <property type="match status" value="1"/>
</dbReference>
<evidence type="ECO:0000313" key="9">
    <source>
        <dbReference type="Proteomes" id="UP000483362"/>
    </source>
</evidence>
<evidence type="ECO:0000259" key="7">
    <source>
        <dbReference type="PROSITE" id="PS50106"/>
    </source>
</evidence>
<dbReference type="Pfam" id="PF17820">
    <property type="entry name" value="PDZ_6"/>
    <property type="match status" value="1"/>
</dbReference>
<dbReference type="Gene3D" id="3.30.750.44">
    <property type="match status" value="1"/>
</dbReference>
<dbReference type="SMART" id="SM00245">
    <property type="entry name" value="TSPc"/>
    <property type="match status" value="1"/>
</dbReference>
<sequence>MGKTLRNLALAALAIGLAAPAAITGQSKKQSDDAAVIRNLDIFNSIYKELNTFYVDTLDAKQTITTAINSMLDNIDPYTEYIPAEDQDDFMVISTGEYGGIGSYIMTRHDSTGVCISEPYEGSPAAKAGLKPGDRIVAIDGDTATKWKDGQVSKRLKGQANTQLKLTVVRPYVSDSVKTFTITREKIKVNPVPYYGVTHGNLGYINITTYNEHTAEQVKAAVEALQHNPAVKCLVLDLRGNGGGLVDEAVKMIGFFVPKGTEVLQTKGRNTLNFKSYKTTEDPIAPTMPLVVMVDGGSASASEITAGALQDLDRAVVVGSRSFGKGLVQQTRQLPFDGMLKVTVAKYYIPSGRLIQEIDYSHRNADGEAQRIPDSLTTVYHTAHGREVRDGGGITPDIKVTYPELNRLVYNIVRDNWAFDFATKYAAEHASIAPAAEFAVTDTIFNEFKRFIDPKRFNYDKVCEQGLSQLKKVAEAEGYMTDSTKAEFAKLEKLLKHNLDHDLDNNRKSISQLLSGEILKRYYYQRGVIENSLNTDEALDKTEAMISKPGEYEHLLNLDAKTKTKAKAPAKRAAGKKRNGK</sequence>
<keyword evidence="4 5" id="KW-0720">Serine protease</keyword>
<evidence type="ECO:0000256" key="6">
    <source>
        <dbReference type="SAM" id="SignalP"/>
    </source>
</evidence>
<dbReference type="SMART" id="SM00228">
    <property type="entry name" value="PDZ"/>
    <property type="match status" value="1"/>
</dbReference>
<dbReference type="RefSeq" id="WP_154327746.1">
    <property type="nucleotide sequence ID" value="NZ_CP045696.1"/>
</dbReference>
<comment type="similarity">
    <text evidence="1 5">Belongs to the peptidase S41A family.</text>
</comment>
<gene>
    <name evidence="8" type="ORF">FYJ29_07850</name>
</gene>
<dbReference type="InterPro" id="IPR036034">
    <property type="entry name" value="PDZ_sf"/>
</dbReference>
<feature type="chain" id="PRO_5026842782" evidence="6">
    <location>
        <begin position="22"/>
        <end position="581"/>
    </location>
</feature>
<evidence type="ECO:0000256" key="1">
    <source>
        <dbReference type="ARBA" id="ARBA00009179"/>
    </source>
</evidence>
<dbReference type="GO" id="GO:0007165">
    <property type="term" value="P:signal transduction"/>
    <property type="evidence" value="ECO:0007669"/>
    <property type="project" value="TreeGrafter"/>
</dbReference>
<dbReference type="AlphaFoldDB" id="A0A6L5XDH9"/>
<keyword evidence="6" id="KW-0732">Signal</keyword>
<dbReference type="NCBIfam" id="TIGR00225">
    <property type="entry name" value="prc"/>
    <property type="match status" value="1"/>
</dbReference>
<dbReference type="InterPro" id="IPR029045">
    <property type="entry name" value="ClpP/crotonase-like_dom_sf"/>
</dbReference>
<dbReference type="EMBL" id="VULT01000011">
    <property type="protein sequence ID" value="MSS17665.1"/>
    <property type="molecule type" value="Genomic_DNA"/>
</dbReference>
<dbReference type="Gene3D" id="3.90.226.10">
    <property type="entry name" value="2-enoyl-CoA Hydratase, Chain A, domain 1"/>
    <property type="match status" value="1"/>
</dbReference>
<dbReference type="SUPFAM" id="SSF52096">
    <property type="entry name" value="ClpP/crotonase"/>
    <property type="match status" value="1"/>
</dbReference>
<evidence type="ECO:0000256" key="4">
    <source>
        <dbReference type="ARBA" id="ARBA00022825"/>
    </source>
</evidence>
<dbReference type="GO" id="GO:0030288">
    <property type="term" value="C:outer membrane-bounded periplasmic space"/>
    <property type="evidence" value="ECO:0007669"/>
    <property type="project" value="TreeGrafter"/>
</dbReference>
<dbReference type="SUPFAM" id="SSF50156">
    <property type="entry name" value="PDZ domain-like"/>
    <property type="match status" value="1"/>
</dbReference>
<keyword evidence="2 5" id="KW-0645">Protease</keyword>
<reference evidence="8 9" key="1">
    <citation type="submission" date="2019-08" db="EMBL/GenBank/DDBJ databases">
        <title>In-depth cultivation of the pig gut microbiome towards novel bacterial diversity and tailored functional studies.</title>
        <authorList>
            <person name="Wylensek D."/>
            <person name="Hitch T.C.A."/>
            <person name="Clavel T."/>
        </authorList>
    </citation>
    <scope>NUCLEOTIDE SEQUENCE [LARGE SCALE GENOMIC DNA]</scope>
    <source>
        <strain evidence="8 9">Oil-RF-744-WCA-WT-10</strain>
    </source>
</reference>
<dbReference type="CDD" id="cd06782">
    <property type="entry name" value="cpPDZ_CPP-like"/>
    <property type="match status" value="1"/>
</dbReference>
<dbReference type="CDD" id="cd07560">
    <property type="entry name" value="Peptidase_S41_CPP"/>
    <property type="match status" value="1"/>
</dbReference>
<dbReference type="Gene3D" id="2.30.42.10">
    <property type="match status" value="1"/>
</dbReference>
<evidence type="ECO:0000256" key="5">
    <source>
        <dbReference type="RuleBase" id="RU004404"/>
    </source>
</evidence>
<dbReference type="GO" id="GO:0008236">
    <property type="term" value="F:serine-type peptidase activity"/>
    <property type="evidence" value="ECO:0007669"/>
    <property type="project" value="UniProtKB-KW"/>
</dbReference>
<feature type="signal peptide" evidence="6">
    <location>
        <begin position="1"/>
        <end position="21"/>
    </location>
</feature>
<dbReference type="InterPro" id="IPR004447">
    <property type="entry name" value="Peptidase_S41A"/>
</dbReference>
<keyword evidence="3 5" id="KW-0378">Hydrolase</keyword>
<dbReference type="PANTHER" id="PTHR32060">
    <property type="entry name" value="TAIL-SPECIFIC PROTEASE"/>
    <property type="match status" value="1"/>
</dbReference>
<dbReference type="PROSITE" id="PS50106">
    <property type="entry name" value="PDZ"/>
    <property type="match status" value="1"/>
</dbReference>
<accession>A0A6L5XDH9</accession>
<organism evidence="8 9">
    <name type="scientific">Sodaliphilus pleomorphus</name>
    <dbReference type="NCBI Taxonomy" id="2606626"/>
    <lineage>
        <taxon>Bacteria</taxon>
        <taxon>Pseudomonadati</taxon>
        <taxon>Bacteroidota</taxon>
        <taxon>Bacteroidia</taxon>
        <taxon>Bacteroidales</taxon>
        <taxon>Muribaculaceae</taxon>
        <taxon>Sodaliphilus</taxon>
    </lineage>
</organism>
<feature type="domain" description="PDZ" evidence="7">
    <location>
        <begin position="90"/>
        <end position="141"/>
    </location>
</feature>
<proteinExistence type="inferred from homology"/>